<dbReference type="InterPro" id="IPR049893">
    <property type="entry name" value="Bvu_2165-like_IHF-HU-DNA_bdg"/>
</dbReference>
<dbReference type="Gene3D" id="2.70.50.70">
    <property type="match status" value="1"/>
</dbReference>
<sequence length="268" mass="29942">MDKELPKSELHNMIANVHIGTNESFLPGINVQKASVMFRDTIDLDELADRAKKDGTPYSKESLTGCFRTMINEIYKATEAGFNVDFGLARTELTVNGTFDNAHAKFDPECHTLVPCLRPSPRLKQCVKRLPVENLGPIKDFKVPRPDYISRLIRPYNPQTDGKIDKLAPGQPPHVSIYGYNLKLMGDLPGVGITISCLETGESYSVSPDELIVNSRSRLCFTPKIPFTTGEWEALIATQFTPTYHLYKQLRYGTLAFTVADEPQTSEA</sequence>
<evidence type="ECO:0000256" key="1">
    <source>
        <dbReference type="ARBA" id="ARBA00023125"/>
    </source>
</evidence>
<dbReference type="STRING" id="927665.HMPREF1535_03455"/>
<protein>
    <submittedName>
        <fullName evidence="4">Uncharacterized protein</fullName>
    </submittedName>
</protein>
<dbReference type="AlphaFoldDB" id="A0A0F5J612"/>
<name>A0A0F5J612_9BACT</name>
<dbReference type="InterPro" id="IPR027824">
    <property type="entry name" value="DUF4469"/>
</dbReference>
<evidence type="ECO:0000259" key="2">
    <source>
        <dbReference type="Pfam" id="PF14734"/>
    </source>
</evidence>
<dbReference type="HOGENOM" id="CLU_092785_0_0_10"/>
<evidence type="ECO:0000313" key="5">
    <source>
        <dbReference type="Proteomes" id="UP000033047"/>
    </source>
</evidence>
<dbReference type="Pfam" id="PF14734">
    <property type="entry name" value="DUF4469"/>
    <property type="match status" value="1"/>
</dbReference>
<proteinExistence type="predicted"/>
<dbReference type="PATRIC" id="fig|927665.4.peg.3549"/>
<dbReference type="Gene3D" id="4.10.520.10">
    <property type="entry name" value="IHF-like DNA-binding proteins"/>
    <property type="match status" value="1"/>
</dbReference>
<dbReference type="GO" id="GO:0003677">
    <property type="term" value="F:DNA binding"/>
    <property type="evidence" value="ECO:0007669"/>
    <property type="project" value="UniProtKB-KW"/>
</dbReference>
<comment type="caution">
    <text evidence="4">The sequence shown here is derived from an EMBL/GenBank/DDBJ whole genome shotgun (WGS) entry which is preliminary data.</text>
</comment>
<feature type="domain" description="Bvu-2165-like IHF-HU-like DNA-binding" evidence="3">
    <location>
        <begin position="21"/>
        <end position="136"/>
    </location>
</feature>
<keyword evidence="1" id="KW-0238">DNA-binding</keyword>
<dbReference type="EMBL" id="AQHV01000015">
    <property type="protein sequence ID" value="KKB53229.1"/>
    <property type="molecule type" value="Genomic_DNA"/>
</dbReference>
<gene>
    <name evidence="4" type="ORF">HMPREF1535_03455</name>
</gene>
<dbReference type="Proteomes" id="UP000033047">
    <property type="component" value="Unassembled WGS sequence"/>
</dbReference>
<dbReference type="Pfam" id="PF14848">
    <property type="entry name" value="HU-DNA_bdg"/>
    <property type="match status" value="1"/>
</dbReference>
<organism evidence="4 5">
    <name type="scientific">Parabacteroides goldsteinii DSM 19448 = WAL 12034</name>
    <dbReference type="NCBI Taxonomy" id="927665"/>
    <lineage>
        <taxon>Bacteria</taxon>
        <taxon>Pseudomonadati</taxon>
        <taxon>Bacteroidota</taxon>
        <taxon>Bacteroidia</taxon>
        <taxon>Bacteroidales</taxon>
        <taxon>Tannerellaceae</taxon>
        <taxon>Parabacteroides</taxon>
    </lineage>
</organism>
<feature type="domain" description="DUF4469" evidence="2">
    <location>
        <begin position="161"/>
        <end position="251"/>
    </location>
</feature>
<accession>A0A0F5J612</accession>
<evidence type="ECO:0000259" key="3">
    <source>
        <dbReference type="Pfam" id="PF14848"/>
    </source>
</evidence>
<reference evidence="4 5" key="1">
    <citation type="submission" date="2013-04" db="EMBL/GenBank/DDBJ databases">
        <title>The Genome Sequence of Parabacteroides goldsteinii DSM 19448.</title>
        <authorList>
            <consortium name="The Broad Institute Genomics Platform"/>
            <person name="Earl A."/>
            <person name="Ward D."/>
            <person name="Feldgarden M."/>
            <person name="Gevers D."/>
            <person name="Martens E."/>
            <person name="Sakamoto M."/>
            <person name="Benno Y."/>
            <person name="Song Y."/>
            <person name="Liu C."/>
            <person name="Lee J."/>
            <person name="Bolanos M."/>
            <person name="Vaisanen M.L."/>
            <person name="Finegold S.M."/>
            <person name="Walker B."/>
            <person name="Young S."/>
            <person name="Zeng Q."/>
            <person name="Gargeya S."/>
            <person name="Fitzgerald M."/>
            <person name="Haas B."/>
            <person name="Abouelleil A."/>
            <person name="Allen A.W."/>
            <person name="Alvarado L."/>
            <person name="Arachchi H.M."/>
            <person name="Berlin A.M."/>
            <person name="Chapman S.B."/>
            <person name="Gainer-Dewar J."/>
            <person name="Goldberg J."/>
            <person name="Griggs A."/>
            <person name="Gujja S."/>
            <person name="Hansen M."/>
            <person name="Howarth C."/>
            <person name="Imamovic A."/>
            <person name="Ireland A."/>
            <person name="Larimer J."/>
            <person name="McCowan C."/>
            <person name="Murphy C."/>
            <person name="Pearson M."/>
            <person name="Poon T.W."/>
            <person name="Priest M."/>
            <person name="Roberts A."/>
            <person name="Saif S."/>
            <person name="Shea T."/>
            <person name="Sisk P."/>
            <person name="Sykes S."/>
            <person name="Wortman J."/>
            <person name="Nusbaum C."/>
            <person name="Birren B."/>
        </authorList>
    </citation>
    <scope>NUCLEOTIDE SEQUENCE [LARGE SCALE GENOMIC DNA]</scope>
    <source>
        <strain evidence="4 5">DSM 19448</strain>
    </source>
</reference>
<dbReference type="RefSeq" id="WP_046146907.1">
    <property type="nucleotide sequence ID" value="NZ_KQ033913.1"/>
</dbReference>
<evidence type="ECO:0000313" key="4">
    <source>
        <dbReference type="EMBL" id="KKB53229.1"/>
    </source>
</evidence>
<dbReference type="InterPro" id="IPR010992">
    <property type="entry name" value="IHF-like_DNA-bd_dom_sf"/>
</dbReference>